<dbReference type="GO" id="GO:0003700">
    <property type="term" value="F:DNA-binding transcription factor activity"/>
    <property type="evidence" value="ECO:0007669"/>
    <property type="project" value="InterPro"/>
</dbReference>
<dbReference type="SUPFAM" id="SSF46689">
    <property type="entry name" value="Homeodomain-like"/>
    <property type="match status" value="2"/>
</dbReference>
<dbReference type="Pfam" id="PF02311">
    <property type="entry name" value="AraC_binding"/>
    <property type="match status" value="1"/>
</dbReference>
<dbReference type="PANTHER" id="PTHR46796:SF11">
    <property type="entry name" value="TRANSCRIPTIONAL REGULATOR-RELATED"/>
    <property type="match status" value="1"/>
</dbReference>
<gene>
    <name evidence="6" type="ORF">GCM10007932_19470</name>
</gene>
<evidence type="ECO:0000313" key="7">
    <source>
        <dbReference type="Proteomes" id="UP001156690"/>
    </source>
</evidence>
<dbReference type="InterPro" id="IPR050204">
    <property type="entry name" value="AraC_XylS_family_regulators"/>
</dbReference>
<evidence type="ECO:0000256" key="4">
    <source>
        <dbReference type="ARBA" id="ARBA00023163"/>
    </source>
</evidence>
<dbReference type="PROSITE" id="PS01124">
    <property type="entry name" value="HTH_ARAC_FAMILY_2"/>
    <property type="match status" value="1"/>
</dbReference>
<keyword evidence="4" id="KW-0804">Transcription</keyword>
<sequence>MDNVKYSLSSDPSIQLIDADYKKFAFSRHYHLDFHIGLIQRGVQNFNHSGSRHQVGQGQIIVMPPDEMHDGHSELQSGYQVKVFSVKPEWFTDQLDLGNKQAMTHFTELIISDPALFHQLSCLHTQLMHNRVCQLAQDCLPFEGFDSMLDRYGSLKPGVALPLGKTTIQSLREYLMVNLDQPIRLKALADMCELTPSQFQRHFKASMGITPYAWLMRLRMEQALSLLLHGVNSINVAIQVGFYDQAHFVKAFKTTYGTTPSQVQCH</sequence>
<evidence type="ECO:0000256" key="3">
    <source>
        <dbReference type="ARBA" id="ARBA00023159"/>
    </source>
</evidence>
<dbReference type="GO" id="GO:0043565">
    <property type="term" value="F:sequence-specific DNA binding"/>
    <property type="evidence" value="ECO:0007669"/>
    <property type="project" value="InterPro"/>
</dbReference>
<dbReference type="RefSeq" id="WP_126609987.1">
    <property type="nucleotide sequence ID" value="NZ_AP025144.1"/>
</dbReference>
<comment type="caution">
    <text evidence="6">The sequence shown here is derived from an EMBL/GenBank/DDBJ whole genome shotgun (WGS) entry which is preliminary data.</text>
</comment>
<feature type="domain" description="HTH araC/xylS-type" evidence="5">
    <location>
        <begin position="169"/>
        <end position="266"/>
    </location>
</feature>
<dbReference type="SUPFAM" id="SSF51215">
    <property type="entry name" value="Regulatory protein AraC"/>
    <property type="match status" value="1"/>
</dbReference>
<accession>A0AAV5NRG0</accession>
<name>A0AAV5NRG0_9VIBR</name>
<evidence type="ECO:0000259" key="5">
    <source>
        <dbReference type="PROSITE" id="PS01124"/>
    </source>
</evidence>
<keyword evidence="3" id="KW-0010">Activator</keyword>
<dbReference type="InterPro" id="IPR009057">
    <property type="entry name" value="Homeodomain-like_sf"/>
</dbReference>
<protein>
    <submittedName>
        <fullName evidence="6">AraC family transcriptional regulator</fullName>
    </submittedName>
</protein>
<dbReference type="EMBL" id="BSNX01000017">
    <property type="protein sequence ID" value="GLQ72587.1"/>
    <property type="molecule type" value="Genomic_DNA"/>
</dbReference>
<reference evidence="7" key="1">
    <citation type="journal article" date="2019" name="Int. J. Syst. Evol. Microbiol.">
        <title>The Global Catalogue of Microorganisms (GCM) 10K type strain sequencing project: providing services to taxonomists for standard genome sequencing and annotation.</title>
        <authorList>
            <consortium name="The Broad Institute Genomics Platform"/>
            <consortium name="The Broad Institute Genome Sequencing Center for Infectious Disease"/>
            <person name="Wu L."/>
            <person name="Ma J."/>
        </authorList>
    </citation>
    <scope>NUCLEOTIDE SEQUENCE [LARGE SCALE GENOMIC DNA]</scope>
    <source>
        <strain evidence="7">NBRC 15640</strain>
    </source>
</reference>
<dbReference type="Pfam" id="PF12833">
    <property type="entry name" value="HTH_18"/>
    <property type="match status" value="1"/>
</dbReference>
<dbReference type="InterPro" id="IPR018062">
    <property type="entry name" value="HTH_AraC-typ_CS"/>
</dbReference>
<dbReference type="Proteomes" id="UP001156690">
    <property type="component" value="Unassembled WGS sequence"/>
</dbReference>
<dbReference type="InterPro" id="IPR037923">
    <property type="entry name" value="HTH-like"/>
</dbReference>
<dbReference type="Gene3D" id="1.10.10.60">
    <property type="entry name" value="Homeodomain-like"/>
    <property type="match status" value="2"/>
</dbReference>
<keyword evidence="1" id="KW-0805">Transcription regulation</keyword>
<proteinExistence type="predicted"/>
<dbReference type="InterPro" id="IPR018060">
    <property type="entry name" value="HTH_AraC"/>
</dbReference>
<evidence type="ECO:0000256" key="1">
    <source>
        <dbReference type="ARBA" id="ARBA00023015"/>
    </source>
</evidence>
<dbReference type="PROSITE" id="PS00041">
    <property type="entry name" value="HTH_ARAC_FAMILY_1"/>
    <property type="match status" value="1"/>
</dbReference>
<dbReference type="AlphaFoldDB" id="A0AAV5NRG0"/>
<evidence type="ECO:0000313" key="6">
    <source>
        <dbReference type="EMBL" id="GLQ72587.1"/>
    </source>
</evidence>
<keyword evidence="7" id="KW-1185">Reference proteome</keyword>
<dbReference type="InterPro" id="IPR003313">
    <property type="entry name" value="AraC-bd"/>
</dbReference>
<organism evidence="6 7">
    <name type="scientific">Vibrio penaeicida</name>
    <dbReference type="NCBI Taxonomy" id="104609"/>
    <lineage>
        <taxon>Bacteria</taxon>
        <taxon>Pseudomonadati</taxon>
        <taxon>Pseudomonadota</taxon>
        <taxon>Gammaproteobacteria</taxon>
        <taxon>Vibrionales</taxon>
        <taxon>Vibrionaceae</taxon>
        <taxon>Vibrio</taxon>
    </lineage>
</organism>
<dbReference type="SMART" id="SM00342">
    <property type="entry name" value="HTH_ARAC"/>
    <property type="match status" value="1"/>
</dbReference>
<keyword evidence="2" id="KW-0238">DNA-binding</keyword>
<evidence type="ECO:0000256" key="2">
    <source>
        <dbReference type="ARBA" id="ARBA00023125"/>
    </source>
</evidence>
<dbReference type="PANTHER" id="PTHR46796">
    <property type="entry name" value="HTH-TYPE TRANSCRIPTIONAL ACTIVATOR RHAS-RELATED"/>
    <property type="match status" value="1"/>
</dbReference>